<reference evidence="8" key="1">
    <citation type="submission" date="2018-05" db="EMBL/GenBank/DDBJ databases">
        <authorList>
            <person name="Lanie J.A."/>
            <person name="Ng W.-L."/>
            <person name="Kazmierczak K.M."/>
            <person name="Andrzejewski T.M."/>
            <person name="Davidsen T.M."/>
            <person name="Wayne K.J."/>
            <person name="Tettelin H."/>
            <person name="Glass J.I."/>
            <person name="Rusch D."/>
            <person name="Podicherti R."/>
            <person name="Tsui H.-C.T."/>
            <person name="Winkler M.E."/>
        </authorList>
    </citation>
    <scope>NUCLEOTIDE SEQUENCE</scope>
</reference>
<feature type="transmembrane region" description="Helical" evidence="6">
    <location>
        <begin position="407"/>
        <end position="425"/>
    </location>
</feature>
<feature type="transmembrane region" description="Helical" evidence="6">
    <location>
        <begin position="295"/>
        <end position="320"/>
    </location>
</feature>
<keyword evidence="5 6" id="KW-0472">Membrane</keyword>
<dbReference type="GO" id="GO:0005886">
    <property type="term" value="C:plasma membrane"/>
    <property type="evidence" value="ECO:0007669"/>
    <property type="project" value="UniProtKB-SubCell"/>
</dbReference>
<evidence type="ECO:0000256" key="5">
    <source>
        <dbReference type="ARBA" id="ARBA00023136"/>
    </source>
</evidence>
<feature type="transmembrane region" description="Helical" evidence="6">
    <location>
        <begin position="106"/>
        <end position="124"/>
    </location>
</feature>
<organism evidence="8">
    <name type="scientific">marine metagenome</name>
    <dbReference type="NCBI Taxonomy" id="408172"/>
    <lineage>
        <taxon>unclassified sequences</taxon>
        <taxon>metagenomes</taxon>
        <taxon>ecological metagenomes</taxon>
    </lineage>
</organism>
<feature type="domain" description="Na+/H+ antiporter NhaC-like C-terminal" evidence="7">
    <location>
        <begin position="267"/>
        <end position="591"/>
    </location>
</feature>
<comment type="subcellular location">
    <subcellularLocation>
        <location evidence="1">Cell membrane</location>
        <topology evidence="1">Multi-pass membrane protein</topology>
    </subcellularLocation>
</comment>
<feature type="transmembrane region" description="Helical" evidence="6">
    <location>
        <begin position="478"/>
        <end position="498"/>
    </location>
</feature>
<dbReference type="InterPro" id="IPR018461">
    <property type="entry name" value="Na/H_Antiport_NhaC-like_C"/>
</dbReference>
<feature type="transmembrane region" description="Helical" evidence="6">
    <location>
        <begin position="131"/>
        <end position="153"/>
    </location>
</feature>
<gene>
    <name evidence="8" type="ORF">METZ01_LOCUS48981</name>
</gene>
<dbReference type="AlphaFoldDB" id="A0A381S1N5"/>
<keyword evidence="2" id="KW-1003">Cell membrane</keyword>
<evidence type="ECO:0000256" key="2">
    <source>
        <dbReference type="ARBA" id="ARBA00022475"/>
    </source>
</evidence>
<feature type="transmembrane region" description="Helical" evidence="6">
    <location>
        <begin position="173"/>
        <end position="190"/>
    </location>
</feature>
<keyword evidence="3 6" id="KW-0812">Transmembrane</keyword>
<evidence type="ECO:0000256" key="6">
    <source>
        <dbReference type="SAM" id="Phobius"/>
    </source>
</evidence>
<dbReference type="PANTHER" id="PTHR43478">
    <property type="entry name" value="NA+/H+ ANTIPORTER-RELATED"/>
    <property type="match status" value="1"/>
</dbReference>
<proteinExistence type="predicted"/>
<keyword evidence="4 6" id="KW-1133">Transmembrane helix</keyword>
<protein>
    <recommendedName>
        <fullName evidence="7">Na+/H+ antiporter NhaC-like C-terminal domain-containing protein</fullName>
    </recommendedName>
</protein>
<sequence length="636" mass="67289">MYTRWAIPVWAIAALLCFYVSPAWAQDYEIEPVLALAGVPFDVSVTGKVSGSDVLAVRVGGETLIAEVEENGSFIVADIVVSSAGPAEIELLINGSIMGEASVRVIPGWVSILPPLIAIGVALITKNVIPALFLGLWFGAFAVHGFSFAGVGWGLLNAFQVYVLEAITNPDHAAIILFTFMIGGMVGIVSKNGGMQGVVNKIVPFARTPERGQAATGVLGLVIFFDDYANVLVVGNTMRQVTDKLRVSREKLAYIVDSTAAPVACVAFVTTWIGFEVGQIATGMQQMDGYSEAAYTVFLKSIPYSFYPILAMFFVFVVALSGRDFGPMYHAEIRARTKGQVLSPTARVDESAGGARELVPKEGQPQRAVNAMIPISVLISGVLVGLYVTGEGNGLREIIGSADSYKALMWASLLGAFTAAALSIGQRILTIAETVDAWYAGLKAMMIAMIILVLAWSLSAVTEVLNTAGYLVSVLGDALHPGFVPALVFILSAATAFATGSSWGTMGILMPLVLPLCWAVMQASNMATPENYGIIYSTVACVLAGSVWGDHCSPISDTTILSSMASGSDHIDHVRTQLPYALLVGSVGVLIGTIPTGFGLPWWLALPVSAGILLGIHRFFSKPVDLEFQTEEGTAT</sequence>
<evidence type="ECO:0000259" key="7">
    <source>
        <dbReference type="Pfam" id="PF03553"/>
    </source>
</evidence>
<dbReference type="Pfam" id="PF03553">
    <property type="entry name" value="Na_H_antiporter"/>
    <property type="match status" value="1"/>
</dbReference>
<name>A0A381S1N5_9ZZZZ</name>
<dbReference type="EMBL" id="UINC01002385">
    <property type="protein sequence ID" value="SUZ96127.1"/>
    <property type="molecule type" value="Genomic_DNA"/>
</dbReference>
<feature type="transmembrane region" description="Helical" evidence="6">
    <location>
        <begin position="368"/>
        <end position="387"/>
    </location>
</feature>
<feature type="transmembrane region" description="Helical" evidence="6">
    <location>
        <begin position="252"/>
        <end position="275"/>
    </location>
</feature>
<evidence type="ECO:0000256" key="4">
    <source>
        <dbReference type="ARBA" id="ARBA00022989"/>
    </source>
</evidence>
<evidence type="ECO:0000313" key="8">
    <source>
        <dbReference type="EMBL" id="SUZ96127.1"/>
    </source>
</evidence>
<feature type="transmembrane region" description="Helical" evidence="6">
    <location>
        <begin position="503"/>
        <end position="521"/>
    </location>
</feature>
<feature type="transmembrane region" description="Helical" evidence="6">
    <location>
        <begin position="577"/>
        <end position="594"/>
    </location>
</feature>
<dbReference type="PANTHER" id="PTHR43478:SF1">
    <property type="entry name" value="NA+_H+ ANTIPORTER NHAC-LIKE C-TERMINAL DOMAIN-CONTAINING PROTEIN"/>
    <property type="match status" value="1"/>
</dbReference>
<evidence type="ECO:0000256" key="1">
    <source>
        <dbReference type="ARBA" id="ARBA00004651"/>
    </source>
</evidence>
<feature type="transmembrane region" description="Helical" evidence="6">
    <location>
        <begin position="437"/>
        <end position="458"/>
    </location>
</feature>
<accession>A0A381S1N5</accession>
<evidence type="ECO:0000256" key="3">
    <source>
        <dbReference type="ARBA" id="ARBA00022692"/>
    </source>
</evidence>